<evidence type="ECO:0000313" key="3">
    <source>
        <dbReference type="Proteomes" id="UP000031586"/>
    </source>
</evidence>
<dbReference type="Proteomes" id="UP000031586">
    <property type="component" value="Unassembled WGS sequence"/>
</dbReference>
<protein>
    <submittedName>
        <fullName evidence="2">Uncharacterized protein</fullName>
    </submittedName>
</protein>
<proteinExistence type="predicted"/>
<gene>
    <name evidence="2" type="ORF">H735_08695</name>
</gene>
<sequence>MLKITLPVQPVDLSQMLFQHNSHIIDMELAERYGCSIVVGSFREVNDERDRLGLSRVTEARPSEVSTADYAKDYQDVTLSLHHRKAAFISSFIHPYKEKYFTGRVQFELFVNGIEAEEKFLVIRRTGLKPLAKPDTYSNNNEIHVSDSCQPGNTRPKLALKLRIERFVKKYGDLIKWTGKTLLALLGVLMILWFVGTYKEQPTSTEHQNKILSSAFAEGNQDGNEPTMISNQLESITNPTKNNDSSDIQ</sequence>
<comment type="caution">
    <text evidence="2">The sequence shown here is derived from an EMBL/GenBank/DDBJ whole genome shotgun (WGS) entry which is preliminary data.</text>
</comment>
<name>A0A0C1VSX3_9VIBR</name>
<evidence type="ECO:0000256" key="1">
    <source>
        <dbReference type="SAM" id="MobiDB-lite"/>
    </source>
</evidence>
<dbReference type="AlphaFoldDB" id="A0A0C1VSX3"/>
<evidence type="ECO:0000313" key="2">
    <source>
        <dbReference type="EMBL" id="KIF53018.1"/>
    </source>
</evidence>
<accession>A0A0C1VSX3</accession>
<feature type="compositionally biased region" description="Polar residues" evidence="1">
    <location>
        <begin position="221"/>
        <end position="249"/>
    </location>
</feature>
<dbReference type="RefSeq" id="WP_020194182.1">
    <property type="nucleotide sequence ID" value="NZ_BAOH01000005.1"/>
</dbReference>
<dbReference type="PATRIC" id="fig|1229493.5.peg.825"/>
<organism evidence="2 3">
    <name type="scientific">Vibrio owensii CAIM 1854 = LMG 25443</name>
    <dbReference type="NCBI Taxonomy" id="1229493"/>
    <lineage>
        <taxon>Bacteria</taxon>
        <taxon>Pseudomonadati</taxon>
        <taxon>Pseudomonadota</taxon>
        <taxon>Gammaproteobacteria</taxon>
        <taxon>Vibrionales</taxon>
        <taxon>Vibrionaceae</taxon>
        <taxon>Vibrio</taxon>
    </lineage>
</organism>
<dbReference type="EMBL" id="JPRD01000015">
    <property type="protein sequence ID" value="KIF53018.1"/>
    <property type="molecule type" value="Genomic_DNA"/>
</dbReference>
<feature type="region of interest" description="Disordered" evidence="1">
    <location>
        <begin position="217"/>
        <end position="249"/>
    </location>
</feature>
<reference evidence="2 3" key="1">
    <citation type="submission" date="2014-07" db="EMBL/GenBank/DDBJ databases">
        <title>Unique and conserved regions in Vibrio harveyi and related species in comparison with the shrimp pathogen Vibrio harveyi CAIM 1792.</title>
        <authorList>
            <person name="Espinoza-Valles I."/>
            <person name="Vora G."/>
            <person name="Leekitcharoenphon P."/>
            <person name="Ussery D."/>
            <person name="Hoj L."/>
            <person name="Gomez-Gil B."/>
        </authorList>
    </citation>
    <scope>NUCLEOTIDE SEQUENCE [LARGE SCALE GENOMIC DNA]</scope>
    <source>
        <strain evidence="3">CAIM 1854 / LMG 25443</strain>
    </source>
</reference>